<evidence type="ECO:0000256" key="1">
    <source>
        <dbReference type="SAM" id="MobiDB-lite"/>
    </source>
</evidence>
<dbReference type="Proteomes" id="UP000005561">
    <property type="component" value="Unassembled WGS sequence"/>
</dbReference>
<accession>C6LGS6</accession>
<feature type="compositionally biased region" description="Basic and acidic residues" evidence="1">
    <location>
        <begin position="46"/>
        <end position="57"/>
    </location>
</feature>
<gene>
    <name evidence="2" type="ORF">BRYFOR_07836</name>
</gene>
<dbReference type="EMBL" id="ACCL02000012">
    <property type="protein sequence ID" value="EET60276.1"/>
    <property type="molecule type" value="Genomic_DNA"/>
</dbReference>
<evidence type="ECO:0000313" key="2">
    <source>
        <dbReference type="EMBL" id="EET60276.1"/>
    </source>
</evidence>
<organism evidence="2 3">
    <name type="scientific">Marvinbryantia formatexigens DSM 14469</name>
    <dbReference type="NCBI Taxonomy" id="478749"/>
    <lineage>
        <taxon>Bacteria</taxon>
        <taxon>Bacillati</taxon>
        <taxon>Bacillota</taxon>
        <taxon>Clostridia</taxon>
        <taxon>Lachnospirales</taxon>
        <taxon>Lachnospiraceae</taxon>
        <taxon>Marvinbryantia</taxon>
    </lineage>
</organism>
<feature type="compositionally biased region" description="Polar residues" evidence="1">
    <location>
        <begin position="58"/>
        <end position="68"/>
    </location>
</feature>
<sequence length="83" mass="9332">MTQVLTEMQISVEQGGRFRLRSGRRRTDFPVFRAANIKKLPSAAQSKKEGLQNEKETGTCNGSDSFNGTRHDGRYWRKRSGGG</sequence>
<name>C6LGS6_9FIRM</name>
<dbReference type="AlphaFoldDB" id="C6LGS6"/>
<reference evidence="2" key="1">
    <citation type="submission" date="2009-07" db="EMBL/GenBank/DDBJ databases">
        <authorList>
            <person name="Weinstock G."/>
            <person name="Sodergren E."/>
            <person name="Clifton S."/>
            <person name="Fulton L."/>
            <person name="Fulton B."/>
            <person name="Courtney L."/>
            <person name="Fronick C."/>
            <person name="Harrison M."/>
            <person name="Strong C."/>
            <person name="Farmer C."/>
            <person name="Delahaunty K."/>
            <person name="Markovic C."/>
            <person name="Hall O."/>
            <person name="Minx P."/>
            <person name="Tomlinson C."/>
            <person name="Mitreva M."/>
            <person name="Nelson J."/>
            <person name="Hou S."/>
            <person name="Wollam A."/>
            <person name="Pepin K.H."/>
            <person name="Johnson M."/>
            <person name="Bhonagiri V."/>
            <person name="Nash W.E."/>
            <person name="Warren W."/>
            <person name="Chinwalla A."/>
            <person name="Mardis E.R."/>
            <person name="Wilson R.K."/>
        </authorList>
    </citation>
    <scope>NUCLEOTIDE SEQUENCE [LARGE SCALE GENOMIC DNA]</scope>
    <source>
        <strain evidence="2">DSM 14469</strain>
    </source>
</reference>
<comment type="caution">
    <text evidence="2">The sequence shown here is derived from an EMBL/GenBank/DDBJ whole genome shotgun (WGS) entry which is preliminary data.</text>
</comment>
<evidence type="ECO:0000313" key="3">
    <source>
        <dbReference type="Proteomes" id="UP000005561"/>
    </source>
</evidence>
<feature type="region of interest" description="Disordered" evidence="1">
    <location>
        <begin position="42"/>
        <end position="83"/>
    </location>
</feature>
<proteinExistence type="predicted"/>
<protein>
    <submittedName>
        <fullName evidence="2">Uncharacterized protein</fullName>
    </submittedName>
</protein>
<keyword evidence="3" id="KW-1185">Reference proteome</keyword>